<comment type="caution">
    <text evidence="2">The sequence shown here is derived from an EMBL/GenBank/DDBJ whole genome shotgun (WGS) entry which is preliminary data.</text>
</comment>
<accession>A0AAP7DLK7</accession>
<evidence type="ECO:0000313" key="3">
    <source>
        <dbReference type="Proteomes" id="UP000552038"/>
    </source>
</evidence>
<reference evidence="2 3" key="1">
    <citation type="submission" date="2020-05" db="EMBL/GenBank/DDBJ databases">
        <title>Whole genome sequencing and identification of novel metabolites from Paenibacillus alvei strain JR949.</title>
        <authorList>
            <person name="Rajendhran J."/>
            <person name="Sree Pranav P."/>
            <person name="Mahalakshmi B."/>
            <person name="Karthikeyan R."/>
        </authorList>
    </citation>
    <scope>NUCLEOTIDE SEQUENCE [LARGE SCALE GENOMIC DNA]</scope>
    <source>
        <strain evidence="2 3">JR949</strain>
    </source>
</reference>
<dbReference type="AlphaFoldDB" id="A0AAP7DLK7"/>
<feature type="compositionally biased region" description="Polar residues" evidence="1">
    <location>
        <begin position="1"/>
        <end position="12"/>
    </location>
</feature>
<dbReference type="Proteomes" id="UP000552038">
    <property type="component" value="Unassembled WGS sequence"/>
</dbReference>
<name>A0AAP7DLK7_PAEAL</name>
<gene>
    <name evidence="2" type="ORF">HMI46_27175</name>
</gene>
<dbReference type="EMBL" id="JABFOR010000095">
    <property type="protein sequence ID" value="NOJ74185.1"/>
    <property type="molecule type" value="Genomic_DNA"/>
</dbReference>
<proteinExistence type="predicted"/>
<evidence type="ECO:0000313" key="2">
    <source>
        <dbReference type="EMBL" id="NOJ74185.1"/>
    </source>
</evidence>
<feature type="region of interest" description="Disordered" evidence="1">
    <location>
        <begin position="1"/>
        <end position="24"/>
    </location>
</feature>
<sequence length="67" mass="7330">MKLLVTETTVPRTGSEPDLLPDDPLPLDEPLAAAELRADTAALRAESICRLMLSIRVWILFTLSANP</sequence>
<evidence type="ECO:0000256" key="1">
    <source>
        <dbReference type="SAM" id="MobiDB-lite"/>
    </source>
</evidence>
<organism evidence="2 3">
    <name type="scientific">Paenibacillus alvei</name>
    <name type="common">Bacillus alvei</name>
    <dbReference type="NCBI Taxonomy" id="44250"/>
    <lineage>
        <taxon>Bacteria</taxon>
        <taxon>Bacillati</taxon>
        <taxon>Bacillota</taxon>
        <taxon>Bacilli</taxon>
        <taxon>Bacillales</taxon>
        <taxon>Paenibacillaceae</taxon>
        <taxon>Paenibacillus</taxon>
    </lineage>
</organism>
<protein>
    <submittedName>
        <fullName evidence="2">Uncharacterized protein</fullName>
    </submittedName>
</protein>